<dbReference type="PROSITE" id="PS51387">
    <property type="entry name" value="FAD_PCMH"/>
    <property type="match status" value="1"/>
</dbReference>
<comment type="caution">
    <text evidence="5">The sequence shown here is derived from an EMBL/GenBank/DDBJ whole genome shotgun (WGS) entry which is preliminary data.</text>
</comment>
<dbReference type="PANTHER" id="PTHR42659:SF2">
    <property type="entry name" value="XANTHINE DEHYDROGENASE SUBUNIT C-RELATED"/>
    <property type="match status" value="1"/>
</dbReference>
<reference evidence="5 6" key="1">
    <citation type="submission" date="2022-06" db="EMBL/GenBank/DDBJ databases">
        <authorList>
            <person name="Jeon C.O."/>
        </authorList>
    </citation>
    <scope>NUCLEOTIDE SEQUENCE [LARGE SCALE GENOMIC DNA]</scope>
    <source>
        <strain evidence="5 6">KCTC 13943</strain>
    </source>
</reference>
<dbReference type="Proteomes" id="UP001523262">
    <property type="component" value="Unassembled WGS sequence"/>
</dbReference>
<protein>
    <submittedName>
        <fullName evidence="5">FAD binding domain-containing protein</fullName>
    </submittedName>
</protein>
<dbReference type="InterPro" id="IPR016166">
    <property type="entry name" value="FAD-bd_PCMH"/>
</dbReference>
<dbReference type="InterPro" id="IPR016167">
    <property type="entry name" value="FAD-bd_PCMH_sub1"/>
</dbReference>
<evidence type="ECO:0000256" key="1">
    <source>
        <dbReference type="ARBA" id="ARBA00022630"/>
    </source>
</evidence>
<keyword evidence="6" id="KW-1185">Reference proteome</keyword>
<evidence type="ECO:0000313" key="6">
    <source>
        <dbReference type="Proteomes" id="UP001523262"/>
    </source>
</evidence>
<keyword evidence="1" id="KW-0285">Flavoprotein</keyword>
<dbReference type="SMART" id="SM01092">
    <property type="entry name" value="CO_deh_flav_C"/>
    <property type="match status" value="1"/>
</dbReference>
<evidence type="ECO:0000259" key="4">
    <source>
        <dbReference type="PROSITE" id="PS51387"/>
    </source>
</evidence>
<evidence type="ECO:0000313" key="5">
    <source>
        <dbReference type="EMBL" id="MCM2533110.1"/>
    </source>
</evidence>
<name>A0ABT0WC47_9BACI</name>
<keyword evidence="2" id="KW-0274">FAD</keyword>
<dbReference type="InterPro" id="IPR036683">
    <property type="entry name" value="CO_DH_flav_C_dom_sf"/>
</dbReference>
<keyword evidence="3" id="KW-0560">Oxidoreductase</keyword>
<organism evidence="5 6">
    <name type="scientific">Neobacillus pocheonensis</name>
    <dbReference type="NCBI Taxonomy" id="363869"/>
    <lineage>
        <taxon>Bacteria</taxon>
        <taxon>Bacillati</taxon>
        <taxon>Bacillota</taxon>
        <taxon>Bacilli</taxon>
        <taxon>Bacillales</taxon>
        <taxon>Bacillaceae</taxon>
        <taxon>Neobacillus</taxon>
    </lineage>
</organism>
<accession>A0ABT0WC47</accession>
<evidence type="ECO:0000256" key="3">
    <source>
        <dbReference type="ARBA" id="ARBA00023002"/>
    </source>
</evidence>
<gene>
    <name evidence="5" type="ORF">NDK43_12800</name>
</gene>
<dbReference type="InterPro" id="IPR002346">
    <property type="entry name" value="Mopterin_DH_FAD-bd"/>
</dbReference>
<evidence type="ECO:0000256" key="2">
    <source>
        <dbReference type="ARBA" id="ARBA00022827"/>
    </source>
</evidence>
<dbReference type="Pfam" id="PF00941">
    <property type="entry name" value="FAD_binding_5"/>
    <property type="match status" value="1"/>
</dbReference>
<dbReference type="Gene3D" id="3.30.465.10">
    <property type="match status" value="1"/>
</dbReference>
<dbReference type="PANTHER" id="PTHR42659">
    <property type="entry name" value="XANTHINE DEHYDROGENASE SUBUNIT C-RELATED"/>
    <property type="match status" value="1"/>
</dbReference>
<dbReference type="InterPro" id="IPR016169">
    <property type="entry name" value="FAD-bd_PCMH_sub2"/>
</dbReference>
<dbReference type="SUPFAM" id="SSF56176">
    <property type="entry name" value="FAD-binding/transporter-associated domain-like"/>
    <property type="match status" value="1"/>
</dbReference>
<feature type="domain" description="FAD-binding PCMH-type" evidence="4">
    <location>
        <begin position="1"/>
        <end position="174"/>
    </location>
</feature>
<proteinExistence type="predicted"/>
<sequence length="279" mass="31436">MLPFDFDYFKPATLREAIELYQTLDRQRTQPMFISGGTELITLGRIDLAYTEAVIDLKDIAECKVMQMSGEHLVIGSTLTLTKIEEANLFPLLTQTTSEVADHTSRGKITLGGNICAQIFYRETVLPFLIADSQVVIIGSEGIKVLPINDIFHEQLLLKRGEFLIQIATERQYIEAPFISIKRRQQWDTGYPLITVAALKKDDEIRLGVSGLCPFPFRSERIEASLNNRELPVIERIANALEEIPGPILDDVEGSADYRRFVLRNLLLDVLEALDGARV</sequence>
<dbReference type="Gene3D" id="3.30.43.10">
    <property type="entry name" value="Uridine Diphospho-n-acetylenolpyruvylglucosamine Reductase, domain 2"/>
    <property type="match status" value="1"/>
</dbReference>
<dbReference type="InterPro" id="IPR051312">
    <property type="entry name" value="Diverse_Substr_Oxidored"/>
</dbReference>
<dbReference type="InterPro" id="IPR036318">
    <property type="entry name" value="FAD-bd_PCMH-like_sf"/>
</dbReference>
<dbReference type="InterPro" id="IPR005107">
    <property type="entry name" value="CO_DH_flav_C"/>
</dbReference>
<dbReference type="SUPFAM" id="SSF55447">
    <property type="entry name" value="CO dehydrogenase flavoprotein C-terminal domain-like"/>
    <property type="match status" value="1"/>
</dbReference>
<dbReference type="EMBL" id="JAMQCR010000001">
    <property type="protein sequence ID" value="MCM2533110.1"/>
    <property type="molecule type" value="Genomic_DNA"/>
</dbReference>
<dbReference type="Gene3D" id="3.30.390.50">
    <property type="entry name" value="CO dehydrogenase flavoprotein, C-terminal domain"/>
    <property type="match status" value="1"/>
</dbReference>